<protein>
    <recommendedName>
        <fullName evidence="2">HYR domain-containing protein</fullName>
    </recommendedName>
</protein>
<proteinExistence type="predicted"/>
<evidence type="ECO:0000313" key="4">
    <source>
        <dbReference type="Proteomes" id="UP000271098"/>
    </source>
</evidence>
<sequence>MTDDNGQLLPAIYEVPSAVDNSGSVSYVRVTPEGFEPPKMISHDMDVIYTAFDDAGNTAECVVQLRIPAKEGQLEKTVFFNESSVQMVIQDTSNITDVTFEPAEALLTLGSHITVEVTATDSASNRNKCKFQVSLQG</sequence>
<dbReference type="Pfam" id="PF02494">
    <property type="entry name" value="HYR"/>
    <property type="match status" value="1"/>
</dbReference>
<dbReference type="EMBL" id="UYRT01007305">
    <property type="protein sequence ID" value="VDK42047.1"/>
    <property type="molecule type" value="Genomic_DNA"/>
</dbReference>
<reference evidence="3 4" key="1">
    <citation type="submission" date="2018-11" db="EMBL/GenBank/DDBJ databases">
        <authorList>
            <consortium name="Pathogen Informatics"/>
        </authorList>
    </citation>
    <scope>NUCLEOTIDE SEQUENCE [LARGE SCALE GENOMIC DNA]</scope>
</reference>
<feature type="domain" description="HYR" evidence="2">
    <location>
        <begin position="1"/>
        <end position="69"/>
    </location>
</feature>
<gene>
    <name evidence="3" type="ORF">GPUH_LOCUS4035</name>
</gene>
<evidence type="ECO:0000256" key="1">
    <source>
        <dbReference type="ARBA" id="ARBA00022737"/>
    </source>
</evidence>
<evidence type="ECO:0000313" key="3">
    <source>
        <dbReference type="EMBL" id="VDK42047.1"/>
    </source>
</evidence>
<keyword evidence="1" id="KW-0677">Repeat</keyword>
<name>A0A3P6Q9C5_9BILA</name>
<dbReference type="OrthoDB" id="430340at2759"/>
<organism evidence="3 4">
    <name type="scientific">Gongylonema pulchrum</name>
    <dbReference type="NCBI Taxonomy" id="637853"/>
    <lineage>
        <taxon>Eukaryota</taxon>
        <taxon>Metazoa</taxon>
        <taxon>Ecdysozoa</taxon>
        <taxon>Nematoda</taxon>
        <taxon>Chromadorea</taxon>
        <taxon>Rhabditida</taxon>
        <taxon>Spirurina</taxon>
        <taxon>Spiruromorpha</taxon>
        <taxon>Spiruroidea</taxon>
        <taxon>Gongylonematidae</taxon>
        <taxon>Gongylonema</taxon>
    </lineage>
</organism>
<dbReference type="PROSITE" id="PS50825">
    <property type="entry name" value="HYR"/>
    <property type="match status" value="1"/>
</dbReference>
<accession>A0A3P6Q9C5</accession>
<dbReference type="AlphaFoldDB" id="A0A3P6Q9C5"/>
<evidence type="ECO:0000259" key="2">
    <source>
        <dbReference type="PROSITE" id="PS50825"/>
    </source>
</evidence>
<keyword evidence="4" id="KW-1185">Reference proteome</keyword>
<dbReference type="InterPro" id="IPR003410">
    <property type="entry name" value="HYR_dom"/>
</dbReference>
<dbReference type="Proteomes" id="UP000271098">
    <property type="component" value="Unassembled WGS sequence"/>
</dbReference>